<organism evidence="1 2">
    <name type="scientific">Pseudoalteromonas xiamenensis</name>
    <dbReference type="NCBI Taxonomy" id="882626"/>
    <lineage>
        <taxon>Bacteria</taxon>
        <taxon>Pseudomonadati</taxon>
        <taxon>Pseudomonadota</taxon>
        <taxon>Gammaproteobacteria</taxon>
        <taxon>Alteromonadales</taxon>
        <taxon>Pseudoalteromonadaceae</taxon>
        <taxon>Pseudoalteromonas</taxon>
    </lineage>
</organism>
<evidence type="ECO:0008006" key="3">
    <source>
        <dbReference type="Google" id="ProtNLM"/>
    </source>
</evidence>
<proteinExistence type="predicted"/>
<keyword evidence="2" id="KW-1185">Reference proteome</keyword>
<sequence>MPHRERPFFYTTEFEKESLLLRAKATGHGKAEEVKQMFDVLTLIAKENNLTKLLINVEELTLDYSSEKMIDILYHIEQQHLDISIARIINQNEFKNDLIELFAEKHNLKIKNFTCEAPAIEWLNSQ</sequence>
<accession>A0A975DIG4</accession>
<dbReference type="KEGG" id="pxi:J5O05_04505"/>
<evidence type="ECO:0000313" key="2">
    <source>
        <dbReference type="Proteomes" id="UP000664904"/>
    </source>
</evidence>
<name>A0A975DIG4_9GAMM</name>
<gene>
    <name evidence="1" type="ORF">J5O05_04505</name>
</gene>
<reference evidence="1" key="1">
    <citation type="submission" date="2021-03" db="EMBL/GenBank/DDBJ databases">
        <title>Complete Genome of Pseudoalteromonas xiamenensis STKMTI.2, a new potential marine bacterium producing anti-Vibrio compounds.</title>
        <authorList>
            <person name="Handayani D.P."/>
            <person name="Isnansetyo A."/>
            <person name="Istiqomah I."/>
            <person name="Jumina J."/>
        </authorList>
    </citation>
    <scope>NUCLEOTIDE SEQUENCE</scope>
    <source>
        <strain evidence="1">STKMTI.2</strain>
    </source>
</reference>
<evidence type="ECO:0000313" key="1">
    <source>
        <dbReference type="EMBL" id="QTH72154.1"/>
    </source>
</evidence>
<dbReference type="RefSeq" id="WP_208843776.1">
    <property type="nucleotide sequence ID" value="NZ_CP072133.1"/>
</dbReference>
<dbReference type="EMBL" id="CP072133">
    <property type="protein sequence ID" value="QTH72154.1"/>
    <property type="molecule type" value="Genomic_DNA"/>
</dbReference>
<dbReference type="Proteomes" id="UP000664904">
    <property type="component" value="Chromosome"/>
</dbReference>
<protein>
    <recommendedName>
        <fullName evidence="3">STAS/SEC14 domain-containing protein</fullName>
    </recommendedName>
</protein>
<dbReference type="AlphaFoldDB" id="A0A975DIG4"/>